<feature type="compositionally biased region" description="Acidic residues" evidence="5">
    <location>
        <begin position="125"/>
        <end position="143"/>
    </location>
</feature>
<feature type="region of interest" description="Disordered" evidence="5">
    <location>
        <begin position="118"/>
        <end position="306"/>
    </location>
</feature>
<dbReference type="GO" id="GO:0005737">
    <property type="term" value="C:cytoplasm"/>
    <property type="evidence" value="ECO:0007669"/>
    <property type="project" value="TreeGrafter"/>
</dbReference>
<comment type="caution">
    <text evidence="7">The sequence shown here is derived from an EMBL/GenBank/DDBJ whole genome shotgun (WGS) entry which is preliminary data.</text>
</comment>
<feature type="compositionally biased region" description="Basic and acidic residues" evidence="5">
    <location>
        <begin position="203"/>
        <end position="231"/>
    </location>
</feature>
<dbReference type="PRINTS" id="PR00153">
    <property type="entry name" value="CSAPPISMRASE"/>
</dbReference>
<dbReference type="PROSITE" id="PS50072">
    <property type="entry name" value="CSA_PPIASE_2"/>
    <property type="match status" value="1"/>
</dbReference>
<dbReference type="Pfam" id="PF00160">
    <property type="entry name" value="Pro_isomerase"/>
    <property type="match status" value="1"/>
</dbReference>
<feature type="compositionally biased region" description="Basic residues" evidence="5">
    <location>
        <begin position="232"/>
        <end position="245"/>
    </location>
</feature>
<feature type="compositionally biased region" description="Basic and acidic residues" evidence="5">
    <location>
        <begin position="158"/>
        <end position="171"/>
    </location>
</feature>
<keyword evidence="4" id="KW-0413">Isomerase</keyword>
<organism evidence="7 8">
    <name type="scientific">Boothiomyces macroporosus</name>
    <dbReference type="NCBI Taxonomy" id="261099"/>
    <lineage>
        <taxon>Eukaryota</taxon>
        <taxon>Fungi</taxon>
        <taxon>Fungi incertae sedis</taxon>
        <taxon>Chytridiomycota</taxon>
        <taxon>Chytridiomycota incertae sedis</taxon>
        <taxon>Chytridiomycetes</taxon>
        <taxon>Rhizophydiales</taxon>
        <taxon>Terramycetaceae</taxon>
        <taxon>Boothiomyces</taxon>
    </lineage>
</organism>
<evidence type="ECO:0000256" key="5">
    <source>
        <dbReference type="SAM" id="MobiDB-lite"/>
    </source>
</evidence>
<evidence type="ECO:0000313" key="8">
    <source>
        <dbReference type="Proteomes" id="UP001210925"/>
    </source>
</evidence>
<comment type="catalytic activity">
    <reaction evidence="1">
        <text>[protein]-peptidylproline (omega=180) = [protein]-peptidylproline (omega=0)</text>
        <dbReference type="Rhea" id="RHEA:16237"/>
        <dbReference type="Rhea" id="RHEA-COMP:10747"/>
        <dbReference type="Rhea" id="RHEA-COMP:10748"/>
        <dbReference type="ChEBI" id="CHEBI:83833"/>
        <dbReference type="ChEBI" id="CHEBI:83834"/>
        <dbReference type="EC" id="5.2.1.8"/>
    </reaction>
</comment>
<dbReference type="GO" id="GO:0003755">
    <property type="term" value="F:peptidyl-prolyl cis-trans isomerase activity"/>
    <property type="evidence" value="ECO:0007669"/>
    <property type="project" value="UniProtKB-KW"/>
</dbReference>
<dbReference type="EMBL" id="JADGKB010000004">
    <property type="protein sequence ID" value="KAJ3261739.1"/>
    <property type="molecule type" value="Genomic_DNA"/>
</dbReference>
<protein>
    <recommendedName>
        <fullName evidence="2">peptidylprolyl isomerase</fullName>
        <ecNumber evidence="2">5.2.1.8</ecNumber>
    </recommendedName>
</protein>
<dbReference type="AlphaFoldDB" id="A0AAD5UM90"/>
<keyword evidence="8" id="KW-1185">Reference proteome</keyword>
<gene>
    <name evidence="7" type="ORF">HK103_004690</name>
</gene>
<evidence type="ECO:0000256" key="3">
    <source>
        <dbReference type="ARBA" id="ARBA00023110"/>
    </source>
</evidence>
<evidence type="ECO:0000256" key="1">
    <source>
        <dbReference type="ARBA" id="ARBA00000971"/>
    </source>
</evidence>
<evidence type="ECO:0000256" key="2">
    <source>
        <dbReference type="ARBA" id="ARBA00013194"/>
    </source>
</evidence>
<accession>A0AAD5UM90</accession>
<dbReference type="InterPro" id="IPR029000">
    <property type="entry name" value="Cyclophilin-like_dom_sf"/>
</dbReference>
<feature type="domain" description="PPIase cyclophilin-type" evidence="6">
    <location>
        <begin position="1"/>
        <end position="104"/>
    </location>
</feature>
<evidence type="ECO:0000259" key="6">
    <source>
        <dbReference type="PROSITE" id="PS50072"/>
    </source>
</evidence>
<reference evidence="7" key="1">
    <citation type="submission" date="2020-05" db="EMBL/GenBank/DDBJ databases">
        <title>Phylogenomic resolution of chytrid fungi.</title>
        <authorList>
            <person name="Stajich J.E."/>
            <person name="Amses K."/>
            <person name="Simmons R."/>
            <person name="Seto K."/>
            <person name="Myers J."/>
            <person name="Bonds A."/>
            <person name="Quandt C.A."/>
            <person name="Barry K."/>
            <person name="Liu P."/>
            <person name="Grigoriev I."/>
            <person name="Longcore J.E."/>
            <person name="James T.Y."/>
        </authorList>
    </citation>
    <scope>NUCLEOTIDE SEQUENCE</scope>
    <source>
        <strain evidence="7">PLAUS21</strain>
    </source>
</reference>
<name>A0AAD5UM90_9FUNG</name>
<dbReference type="Gene3D" id="2.40.100.10">
    <property type="entry name" value="Cyclophilin-like"/>
    <property type="match status" value="1"/>
</dbReference>
<dbReference type="InterPro" id="IPR002130">
    <property type="entry name" value="Cyclophilin-type_PPIase_dom"/>
</dbReference>
<dbReference type="GO" id="GO:0006457">
    <property type="term" value="P:protein folding"/>
    <property type="evidence" value="ECO:0007669"/>
    <property type="project" value="TreeGrafter"/>
</dbReference>
<dbReference type="GO" id="GO:0016018">
    <property type="term" value="F:cyclosporin A binding"/>
    <property type="evidence" value="ECO:0007669"/>
    <property type="project" value="TreeGrafter"/>
</dbReference>
<dbReference type="PANTHER" id="PTHR11071">
    <property type="entry name" value="PEPTIDYL-PROLYL CIS-TRANS ISOMERASE"/>
    <property type="match status" value="1"/>
</dbReference>
<dbReference type="PANTHER" id="PTHR11071:SF561">
    <property type="entry name" value="PEPTIDYL-PROLYL CIS-TRANS ISOMERASE D-RELATED"/>
    <property type="match status" value="1"/>
</dbReference>
<dbReference type="Proteomes" id="UP001210925">
    <property type="component" value="Unassembled WGS sequence"/>
</dbReference>
<dbReference type="EC" id="5.2.1.8" evidence="2"/>
<evidence type="ECO:0000313" key="7">
    <source>
        <dbReference type="EMBL" id="KAJ3261739.1"/>
    </source>
</evidence>
<evidence type="ECO:0000256" key="4">
    <source>
        <dbReference type="ARBA" id="ARBA00023235"/>
    </source>
</evidence>
<sequence>MIQGGDITNGDGTGGSSIYGGEFDDENLTIKHDQSCLLSMANRGPNTNRSQFFVTSCPLPHLDGIHVVFGRIVEGEKVFREIESLPVDDNDCPYHPVVIVDCGEIVKKVEPVIVPEPVKKKVESDSESDNESEDEDMPDDQTEETNPYVIGVAPPEDCDPKFSFLDRDKGKGGRVYTGPRKFKDEQGRKIKGRGAVKYGVSSNRDRYRRSPERKSYRDRSRSPAKRKESRSPRRRSRSPRRHPVKRDRSPERTASPRQSRSRSPVKYSRSRDEKKGKYSRYRSPSRSVSPRRAKRDISPRRSPRRT</sequence>
<dbReference type="SUPFAM" id="SSF50891">
    <property type="entry name" value="Cyclophilin-like"/>
    <property type="match status" value="1"/>
</dbReference>
<proteinExistence type="predicted"/>
<keyword evidence="3" id="KW-0697">Rotamase</keyword>